<evidence type="ECO:0008006" key="5">
    <source>
        <dbReference type="Google" id="ProtNLM"/>
    </source>
</evidence>
<gene>
    <name evidence="3" type="ORF">LAD12857_19540</name>
</gene>
<accession>A0ABQ5M661</accession>
<protein>
    <recommendedName>
        <fullName evidence="5">DEAD/DEAH box helicase</fullName>
    </recommendedName>
</protein>
<feature type="domain" description="Helicase ATP-binding" evidence="1">
    <location>
        <begin position="55"/>
        <end position="221"/>
    </location>
</feature>
<name>A0ABQ5M661_9FIRM</name>
<dbReference type="SUPFAM" id="SSF52540">
    <property type="entry name" value="P-loop containing nucleoside triphosphate hydrolases"/>
    <property type="match status" value="1"/>
</dbReference>
<reference evidence="3 4" key="1">
    <citation type="journal article" date="2024" name="Int. J. Syst. Evol. Microbiol.">
        <title>Lacrimispora brassicae sp. nov. isolated from fermented cabbage, and proposal of Clostridium indicum Gundawar et al. 2019 and Clostridium methoxybenzovorans Mechichi et al. 1999 as heterotypic synonyms of Lacrimispora amygdalina (Parshina et al. 2003) Haas and Blanchard 2020 and Lacrimispora indolis (McClung and McCoy 1957) Haas and Blanchard 2020, respectively.</title>
        <authorList>
            <person name="Kobayashi H."/>
            <person name="Tanizawa Y."/>
            <person name="Sakamoto M."/>
            <person name="Ohkuma M."/>
            <person name="Tohno M."/>
        </authorList>
    </citation>
    <scope>NUCLEOTIDE SEQUENCE [LARGE SCALE GENOMIC DNA]</scope>
    <source>
        <strain evidence="3 4">DSM 12857</strain>
    </source>
</reference>
<dbReference type="Pfam" id="PF04851">
    <property type="entry name" value="ResIII"/>
    <property type="match status" value="1"/>
</dbReference>
<dbReference type="InterPro" id="IPR001650">
    <property type="entry name" value="Helicase_C-like"/>
</dbReference>
<keyword evidence="4" id="KW-1185">Reference proteome</keyword>
<evidence type="ECO:0000313" key="3">
    <source>
        <dbReference type="EMBL" id="GLB30031.1"/>
    </source>
</evidence>
<evidence type="ECO:0000259" key="1">
    <source>
        <dbReference type="PROSITE" id="PS51192"/>
    </source>
</evidence>
<feature type="domain" description="Helicase C-terminal" evidence="2">
    <location>
        <begin position="264"/>
        <end position="421"/>
    </location>
</feature>
<proteinExistence type="predicted"/>
<sequence length="575" mass="66541">MRSKTVQAKLVTDAPESFIDKVRNAKDLCFSEDNYVKGYHFSHQFIGNIISQDDVDRWTRQTPVCIAAQTGTGKSSFVFDKVLVSVKNRTKRLCIIGSRTVLVQQYKKQAANLEEPDLLKELTEEGFKKRHTFGSIDIYSYQEIIYMLSKNPMQFFSEYGAVVLDECHFFTQDAAYNELSQEILECIITSAQHCVRIYLTATPDVCLEDIINLEKKYSKAQLSCLQGIATYGFFINSQLDNFLLYYFDINYDYITPCFFKEDSEIVDIIQADQSNAKYLICVDTKTRGQSLEQILGKSIAEFIDADLKNTLKAEVVMSMINNEQFEKKVLIATSFLDVGINLKDQNLLNVVIYSTDQTHFLQSIGRKRKQIQQAVSLYIHIPNQEDISRHLKKARFKQVELMENIRTYCDSTTAYNLELPDSIYIKKIDGRIQIKYNGFAFTYWEHRVNELTNMLESLKSIPNSDEAFARHFLNWLGLEHLYEQIHWLGNSPTDKNELVQLIENYTNRELTGDEFRKFREEFQEIYNRLYPQTSIRDGRTPHLTVLNKKFNELGLALIASNIGNAGNSIYIIKKG</sequence>
<dbReference type="PROSITE" id="PS51192">
    <property type="entry name" value="HELICASE_ATP_BIND_1"/>
    <property type="match status" value="1"/>
</dbReference>
<evidence type="ECO:0000313" key="4">
    <source>
        <dbReference type="Proteomes" id="UP001419084"/>
    </source>
</evidence>
<dbReference type="InterPro" id="IPR014001">
    <property type="entry name" value="Helicase_ATP-bd"/>
</dbReference>
<dbReference type="InterPro" id="IPR027417">
    <property type="entry name" value="P-loop_NTPase"/>
</dbReference>
<dbReference type="EMBL" id="BRPJ01000033">
    <property type="protein sequence ID" value="GLB30031.1"/>
    <property type="molecule type" value="Genomic_DNA"/>
</dbReference>
<dbReference type="InterPro" id="IPR006935">
    <property type="entry name" value="Helicase/UvrB_N"/>
</dbReference>
<dbReference type="RefSeq" id="WP_346065154.1">
    <property type="nucleotide sequence ID" value="NZ_BRPJ01000033.1"/>
</dbReference>
<dbReference type="Gene3D" id="3.40.50.300">
    <property type="entry name" value="P-loop containing nucleotide triphosphate hydrolases"/>
    <property type="match status" value="2"/>
</dbReference>
<evidence type="ECO:0000259" key="2">
    <source>
        <dbReference type="PROSITE" id="PS51194"/>
    </source>
</evidence>
<dbReference type="PROSITE" id="PS51194">
    <property type="entry name" value="HELICASE_CTER"/>
    <property type="match status" value="1"/>
</dbReference>
<dbReference type="Proteomes" id="UP001419084">
    <property type="component" value="Unassembled WGS sequence"/>
</dbReference>
<comment type="caution">
    <text evidence="3">The sequence shown here is derived from an EMBL/GenBank/DDBJ whole genome shotgun (WGS) entry which is preliminary data.</text>
</comment>
<organism evidence="3 4">
    <name type="scientific">Lacrimispora amygdalina</name>
    <dbReference type="NCBI Taxonomy" id="253257"/>
    <lineage>
        <taxon>Bacteria</taxon>
        <taxon>Bacillati</taxon>
        <taxon>Bacillota</taxon>
        <taxon>Clostridia</taxon>
        <taxon>Lachnospirales</taxon>
        <taxon>Lachnospiraceae</taxon>
        <taxon>Lacrimispora</taxon>
    </lineage>
</organism>